<dbReference type="Gene3D" id="1.10.220.150">
    <property type="entry name" value="Arf GTPase activating protein"/>
    <property type="match status" value="1"/>
</dbReference>
<evidence type="ECO:0000259" key="7">
    <source>
        <dbReference type="PROSITE" id="PS50115"/>
    </source>
</evidence>
<dbReference type="Gene3D" id="2.30.29.30">
    <property type="entry name" value="Pleckstrin-homology domain (PH domain)/Phosphotyrosine-binding domain (PTB)"/>
    <property type="match status" value="1"/>
</dbReference>
<feature type="region of interest" description="Disordered" evidence="5">
    <location>
        <begin position="1331"/>
        <end position="1353"/>
    </location>
</feature>
<dbReference type="InterPro" id="IPR011993">
    <property type="entry name" value="PH-like_dom_sf"/>
</dbReference>
<feature type="compositionally biased region" description="Low complexity" evidence="5">
    <location>
        <begin position="1384"/>
        <end position="1406"/>
    </location>
</feature>
<evidence type="ECO:0000256" key="3">
    <source>
        <dbReference type="ARBA" id="ARBA00022833"/>
    </source>
</evidence>
<feature type="compositionally biased region" description="Low complexity" evidence="5">
    <location>
        <begin position="1545"/>
        <end position="1581"/>
    </location>
</feature>
<evidence type="ECO:0000313" key="8">
    <source>
        <dbReference type="EMBL" id="KAG0269689.1"/>
    </source>
</evidence>
<dbReference type="GO" id="GO:0005737">
    <property type="term" value="C:cytoplasm"/>
    <property type="evidence" value="ECO:0007669"/>
    <property type="project" value="InterPro"/>
</dbReference>
<feature type="domain" description="Arf-GAP" evidence="7">
    <location>
        <begin position="611"/>
        <end position="746"/>
    </location>
</feature>
<dbReference type="InterPro" id="IPR001849">
    <property type="entry name" value="PH_domain"/>
</dbReference>
<feature type="region of interest" description="Disordered" evidence="5">
    <location>
        <begin position="1229"/>
        <end position="1250"/>
    </location>
</feature>
<dbReference type="InterPro" id="IPR027267">
    <property type="entry name" value="AH/BAR_dom_sf"/>
</dbReference>
<keyword evidence="2 4" id="KW-0863">Zinc-finger</keyword>
<gene>
    <name evidence="8" type="ORF">DFQ27_002653</name>
</gene>
<feature type="compositionally biased region" description="Low complexity" evidence="5">
    <location>
        <begin position="1030"/>
        <end position="1061"/>
    </location>
</feature>
<dbReference type="SMART" id="SM00105">
    <property type="entry name" value="ArfGap"/>
    <property type="match status" value="1"/>
</dbReference>
<keyword evidence="3" id="KW-0862">Zinc</keyword>
<keyword evidence="9" id="KW-1185">Reference proteome</keyword>
<dbReference type="InterPro" id="IPR001164">
    <property type="entry name" value="ArfGAP_dom"/>
</dbReference>
<dbReference type="CDD" id="cd08204">
    <property type="entry name" value="ArfGap"/>
    <property type="match status" value="1"/>
</dbReference>
<dbReference type="Proteomes" id="UP000807716">
    <property type="component" value="Unassembled WGS sequence"/>
</dbReference>
<feature type="compositionally biased region" description="Gly residues" evidence="5">
    <location>
        <begin position="1331"/>
        <end position="1340"/>
    </location>
</feature>
<dbReference type="EMBL" id="JAAAJB010000020">
    <property type="protein sequence ID" value="KAG0269689.1"/>
    <property type="molecule type" value="Genomic_DNA"/>
</dbReference>
<dbReference type="InterPro" id="IPR037278">
    <property type="entry name" value="ARFGAP/RecO"/>
</dbReference>
<feature type="region of interest" description="Disordered" evidence="5">
    <location>
        <begin position="1373"/>
        <end position="1408"/>
    </location>
</feature>
<dbReference type="PANTHER" id="PTHR23180:SF160">
    <property type="entry name" value="ADP-RIBOSYLATION FACTOR GTPASE-ACTIVATING PROTEIN EFFECTOR PROTEIN 1"/>
    <property type="match status" value="1"/>
</dbReference>
<feature type="compositionally biased region" description="Low complexity" evidence="5">
    <location>
        <begin position="1502"/>
        <end position="1512"/>
    </location>
</feature>
<evidence type="ECO:0000256" key="5">
    <source>
        <dbReference type="SAM" id="MobiDB-lite"/>
    </source>
</evidence>
<proteinExistence type="predicted"/>
<dbReference type="SUPFAM" id="SSF50729">
    <property type="entry name" value="PH domain-like"/>
    <property type="match status" value="1"/>
</dbReference>
<evidence type="ECO:0000256" key="4">
    <source>
        <dbReference type="PROSITE-ProRule" id="PRU00288"/>
    </source>
</evidence>
<feature type="region of interest" description="Disordered" evidence="5">
    <location>
        <begin position="804"/>
        <end position="890"/>
    </location>
</feature>
<accession>A0A9P6QKU1</accession>
<dbReference type="PROSITE" id="PS50003">
    <property type="entry name" value="PH_DOMAIN"/>
    <property type="match status" value="1"/>
</dbReference>
<evidence type="ECO:0008006" key="10">
    <source>
        <dbReference type="Google" id="ProtNLM"/>
    </source>
</evidence>
<feature type="region of interest" description="Disordered" evidence="5">
    <location>
        <begin position="1460"/>
        <end position="1581"/>
    </location>
</feature>
<dbReference type="InterPro" id="IPR004148">
    <property type="entry name" value="BAR_dom"/>
</dbReference>
<dbReference type="SUPFAM" id="SSF57863">
    <property type="entry name" value="ArfGap/RecO-like zinc finger"/>
    <property type="match status" value="1"/>
</dbReference>
<feature type="compositionally biased region" description="Polar residues" evidence="5">
    <location>
        <begin position="1013"/>
        <end position="1027"/>
    </location>
</feature>
<dbReference type="Pfam" id="PF01412">
    <property type="entry name" value="ArfGap"/>
    <property type="match status" value="1"/>
</dbReference>
<dbReference type="SUPFAM" id="SSF103657">
    <property type="entry name" value="BAR/IMD domain-like"/>
    <property type="match status" value="1"/>
</dbReference>
<feature type="compositionally biased region" description="Low complexity" evidence="5">
    <location>
        <begin position="1519"/>
        <end position="1531"/>
    </location>
</feature>
<feature type="compositionally biased region" description="Low complexity" evidence="5">
    <location>
        <begin position="1460"/>
        <end position="1488"/>
    </location>
</feature>
<feature type="compositionally biased region" description="Polar residues" evidence="5">
    <location>
        <begin position="361"/>
        <end position="372"/>
    </location>
</feature>
<dbReference type="FunFam" id="2.30.29.30:FF:000252">
    <property type="entry name" value="ARF GTPase activator (Csx2)"/>
    <property type="match status" value="1"/>
</dbReference>
<protein>
    <recommendedName>
        <fullName evidence="10">ArfGap-domain-containing protein</fullName>
    </recommendedName>
</protein>
<dbReference type="GO" id="GO:0008270">
    <property type="term" value="F:zinc ion binding"/>
    <property type="evidence" value="ECO:0007669"/>
    <property type="project" value="UniProtKB-KW"/>
</dbReference>
<dbReference type="SMART" id="SM00233">
    <property type="entry name" value="PH"/>
    <property type="match status" value="1"/>
</dbReference>
<dbReference type="GO" id="GO:0005096">
    <property type="term" value="F:GTPase activator activity"/>
    <property type="evidence" value="ECO:0007669"/>
    <property type="project" value="InterPro"/>
</dbReference>
<organism evidence="8 9">
    <name type="scientific">Actinomortierella ambigua</name>
    <dbReference type="NCBI Taxonomy" id="1343610"/>
    <lineage>
        <taxon>Eukaryota</taxon>
        <taxon>Fungi</taxon>
        <taxon>Fungi incertae sedis</taxon>
        <taxon>Mucoromycota</taxon>
        <taxon>Mortierellomycotina</taxon>
        <taxon>Mortierellomycetes</taxon>
        <taxon>Mortierellales</taxon>
        <taxon>Mortierellaceae</taxon>
        <taxon>Actinomortierella</taxon>
    </lineage>
</organism>
<feature type="compositionally biased region" description="Low complexity" evidence="5">
    <location>
        <begin position="1229"/>
        <end position="1242"/>
    </location>
</feature>
<feature type="region of interest" description="Disordered" evidence="5">
    <location>
        <begin position="1"/>
        <end position="43"/>
    </location>
</feature>
<feature type="region of interest" description="Disordered" evidence="5">
    <location>
        <begin position="275"/>
        <end position="375"/>
    </location>
</feature>
<dbReference type="InterPro" id="IPR038508">
    <property type="entry name" value="ArfGAP_dom_sf"/>
</dbReference>
<feature type="compositionally biased region" description="Polar residues" evidence="5">
    <location>
        <begin position="805"/>
        <end position="890"/>
    </location>
</feature>
<comment type="caution">
    <text evidence="8">The sequence shown here is derived from an EMBL/GenBank/DDBJ whole genome shotgun (WGS) entry which is preliminary data.</text>
</comment>
<evidence type="ECO:0000259" key="6">
    <source>
        <dbReference type="PROSITE" id="PS50003"/>
    </source>
</evidence>
<feature type="domain" description="PH" evidence="6">
    <location>
        <begin position="395"/>
        <end position="504"/>
    </location>
</feature>
<keyword evidence="1" id="KW-0479">Metal-binding</keyword>
<feature type="region of interest" description="Disordered" evidence="5">
    <location>
        <begin position="1269"/>
        <end position="1294"/>
    </location>
</feature>
<dbReference type="InterPro" id="IPR045258">
    <property type="entry name" value="ACAP1/2/3-like"/>
</dbReference>
<feature type="compositionally biased region" description="Polar residues" evidence="5">
    <location>
        <begin position="285"/>
        <end position="299"/>
    </location>
</feature>
<dbReference type="OrthoDB" id="10266696at2759"/>
<sequence>MSLPSLPEAAGELSHSDAQLASTAPSSLTGTANTTPMGFDTEDGPLFRATVNECENHIKDMKNATKRILKAAQTVMELRKAWAAAEEAFAREMESFRPAEPLVARYSRPMAQNLSERADVIAQQMRNLLIEPLTRFYTSDIKAAETRRKTFEDESRDYYTLLSKYMAMKQDRGRKKAEADAKYERKRRQFELRRHEYWGFLLDMRVGGSKSDEILHHLTNYSEKHCRHVMDMGLLAEELRTGLDRMNDQLLESHRKSTALRKEWQEKRRELLDGSDDVLAAGPSGTRSPLTRGGSNNELQLLGASLLSHPSSSEGTGGSGPTTGATRRKDSIPGLTLGESLASQDSVGAGAASASSPPPSHSTQFGQSQHQAQPRKFAGIRDLEQQDVDASQAMGRRKEGFLFATSRPSLHNNSNVLEKPSINWHKYWCVLSEGHMHEYSHWKKGVTTLHNEPINLKTATVRASRNQDRRFCFEIITPKFRRVYQATSTEDMQSWITIISNAIQSLLNGTSSYRNLNISSISPDYQRLLAGSGGGGSSDFIGRPSMEQALIATLLPDTMQERIQPGQVIGKKRGTSAAFGLNEFGQMMIPFNTHSNASETGSTPDQDQLGIRLLEAMRTNHPANNSCVECGVKNPDWCAINLGILLCIECSGIHRSLGTHISKVRSFTLDTTSYTRDLFDFIRAVGNECSNQVWEALLHKDVSEGGLDPATTIRKPVYNDSRDYKVEYIQKKYVDRLFVDRLQFVPEAERTSHSGKTWTNEELHAYATKALFQASMDNNILAVLAAYAAGADLNAIQEVEVEQETAGSCMSDASDQPSQHESVESSPSPTQQRQSKEGSSPESSNTKPETSSPSPSITRTASTASTPVPAQEELTCSSPPAILTTSPDLRSRSWTGYSNASFCLMQTSPLLLALRHGTPFTLDPQYEVYPLAEFMLQNGAASNLSVEVRLLDDTPLEASANAAVMGEFSSSTTTTATTLPTTAVTTKTISAAATDEEDRLTAGDGSSVDPASKKQSSTPLSVASTAASEPASLATMMTSTTTATTSAATTATTASSTPTTTFGLPSTSTNTSISTLASASGAMTTSSLGTGTTATTITIVAGAVSPSSSSSLPAAHRNGWDALDVDPEHVRQLHMRTNRRSLGQVVHMRGEEGATAMEYLRSKSAARGEPLAASSASASASASPVMNAPRMSMQLGSASPMGISGLMASGGDMGGLNSGAAVSSSSSSLSTMAISSPGSRRPGSGEGRGLVPVLSAIKHSLISSEEPITAGAGGVANHGDASEQSSSTRGESLPNASKELLSTLHHSGLASSVSPLGSPASSVAGGGTTAVAVAGGGGGHGQHERHSSRAGKMKATLTKSLRMSAAYIKHSIGKDDKDHHHHVPPVLLSPSSSSTSSGTSSILSGHLFSPLPPAAPSSATAPIPPAKDTIATTTATTAVATSVAATPTSTLTALSTAATATATAAVPTTTTTSTTTNNTTTPPSSSAPFPISGGYKQRKRTTSTTTILSALSGKGGGTKSSASSVAESESSPTPLSGQYVILHKTNSPPTTSPATFTSSATALEETTTTTATTATTGATTSAATTTKAVNGGALPVA</sequence>
<dbReference type="PANTHER" id="PTHR23180">
    <property type="entry name" value="CENTAURIN/ARF"/>
    <property type="match status" value="1"/>
</dbReference>
<evidence type="ECO:0000256" key="2">
    <source>
        <dbReference type="ARBA" id="ARBA00022771"/>
    </source>
</evidence>
<dbReference type="PRINTS" id="PR00405">
    <property type="entry name" value="REVINTRACTNG"/>
</dbReference>
<name>A0A9P6QKU1_9FUNG</name>
<dbReference type="Pfam" id="PF16746">
    <property type="entry name" value="BAR_3"/>
    <property type="match status" value="1"/>
</dbReference>
<evidence type="ECO:0000313" key="9">
    <source>
        <dbReference type="Proteomes" id="UP000807716"/>
    </source>
</evidence>
<evidence type="ECO:0000256" key="1">
    <source>
        <dbReference type="ARBA" id="ARBA00022723"/>
    </source>
</evidence>
<feature type="region of interest" description="Disordered" evidence="5">
    <location>
        <begin position="989"/>
        <end position="1069"/>
    </location>
</feature>
<feature type="compositionally biased region" description="Polar residues" evidence="5">
    <location>
        <begin position="16"/>
        <end position="36"/>
    </location>
</feature>
<dbReference type="Pfam" id="PF00169">
    <property type="entry name" value="PH"/>
    <property type="match status" value="1"/>
</dbReference>
<dbReference type="PROSITE" id="PS50115">
    <property type="entry name" value="ARFGAP"/>
    <property type="match status" value="1"/>
</dbReference>
<dbReference type="Gene3D" id="1.20.1270.60">
    <property type="entry name" value="Arfaptin homology (AH) domain/BAR domain"/>
    <property type="match status" value="1"/>
</dbReference>
<reference evidence="8" key="1">
    <citation type="journal article" date="2020" name="Fungal Divers.">
        <title>Resolving the Mortierellaceae phylogeny through synthesis of multi-gene phylogenetics and phylogenomics.</title>
        <authorList>
            <person name="Vandepol N."/>
            <person name="Liber J."/>
            <person name="Desiro A."/>
            <person name="Na H."/>
            <person name="Kennedy M."/>
            <person name="Barry K."/>
            <person name="Grigoriev I.V."/>
            <person name="Miller A.N."/>
            <person name="O'Donnell K."/>
            <person name="Stajich J.E."/>
            <person name="Bonito G."/>
        </authorList>
    </citation>
    <scope>NUCLEOTIDE SEQUENCE</scope>
    <source>
        <strain evidence="8">BC1065</strain>
    </source>
</reference>